<accession>A0ABY5MPW9</accession>
<organism evidence="1 2">
    <name type="scientific">Nitratireductor thuwali</name>
    <dbReference type="NCBI Taxonomy" id="2267699"/>
    <lineage>
        <taxon>Bacteria</taxon>
        <taxon>Pseudomonadati</taxon>
        <taxon>Pseudomonadota</taxon>
        <taxon>Alphaproteobacteria</taxon>
        <taxon>Hyphomicrobiales</taxon>
        <taxon>Phyllobacteriaceae</taxon>
        <taxon>Nitratireductor</taxon>
    </lineage>
</organism>
<protein>
    <submittedName>
        <fullName evidence="1">Uncharacterized protein</fullName>
    </submittedName>
</protein>
<keyword evidence="2" id="KW-1185">Reference proteome</keyword>
<proteinExistence type="predicted"/>
<evidence type="ECO:0000313" key="1">
    <source>
        <dbReference type="EMBL" id="UUP19344.1"/>
    </source>
</evidence>
<evidence type="ECO:0000313" key="2">
    <source>
        <dbReference type="Proteomes" id="UP001342418"/>
    </source>
</evidence>
<name>A0ABY5MPW9_9HYPH</name>
<gene>
    <name evidence="1" type="ORF">NTH_03843</name>
</gene>
<reference evidence="1 2" key="1">
    <citation type="submission" date="2018-07" db="EMBL/GenBank/DDBJ databases">
        <title>Genome sequence of Nitratireductor thuwali#1536.</title>
        <authorList>
            <person name="Michoud G."/>
            <person name="Merlino G."/>
            <person name="Sefrji F.O."/>
            <person name="Daffonchio D."/>
        </authorList>
    </citation>
    <scope>NUCLEOTIDE SEQUENCE [LARGE SCALE GENOMIC DNA]</scope>
    <source>
        <strain evidence="2">Nit1536</strain>
    </source>
</reference>
<dbReference type="EMBL" id="CP030941">
    <property type="protein sequence ID" value="UUP19344.1"/>
    <property type="molecule type" value="Genomic_DNA"/>
</dbReference>
<dbReference type="RefSeq" id="WP_338531509.1">
    <property type="nucleotide sequence ID" value="NZ_CP030941.1"/>
</dbReference>
<sequence>MFQSLIESLNEQGASVRAYEACARKARARIVDEPENAAALFLISVAAQRFVDAYDDQPLTVDAANEELGAFKSYVDALEKAFSNGSGDEKVAALNRVAAQLGSPKT</sequence>
<dbReference type="Proteomes" id="UP001342418">
    <property type="component" value="Chromosome"/>
</dbReference>